<reference evidence="1" key="1">
    <citation type="submission" date="2015-11" db="EMBL/GenBank/DDBJ databases">
        <title>De novo transcriptome assembly of four potential Pierce s Disease insect vectors from Arizona vineyards.</title>
        <authorList>
            <person name="Tassone E.E."/>
        </authorList>
    </citation>
    <scope>NUCLEOTIDE SEQUENCE</scope>
</reference>
<feature type="non-terminal residue" evidence="1">
    <location>
        <position position="1"/>
    </location>
</feature>
<gene>
    <name evidence="1" type="ORF">g.2008</name>
</gene>
<protein>
    <submittedName>
        <fullName evidence="1">Uncharacterized protein</fullName>
    </submittedName>
</protein>
<organism evidence="1">
    <name type="scientific">Cuerna arida</name>
    <dbReference type="NCBI Taxonomy" id="1464854"/>
    <lineage>
        <taxon>Eukaryota</taxon>
        <taxon>Metazoa</taxon>
        <taxon>Ecdysozoa</taxon>
        <taxon>Arthropoda</taxon>
        <taxon>Hexapoda</taxon>
        <taxon>Insecta</taxon>
        <taxon>Pterygota</taxon>
        <taxon>Neoptera</taxon>
        <taxon>Paraneoptera</taxon>
        <taxon>Hemiptera</taxon>
        <taxon>Auchenorrhyncha</taxon>
        <taxon>Membracoidea</taxon>
        <taxon>Cicadellidae</taxon>
        <taxon>Cicadellinae</taxon>
        <taxon>Proconiini</taxon>
        <taxon>Cuerna</taxon>
    </lineage>
</organism>
<dbReference type="AlphaFoldDB" id="A0A1B6FDP4"/>
<evidence type="ECO:0000313" key="1">
    <source>
        <dbReference type="EMBL" id="JAS48234.1"/>
    </source>
</evidence>
<feature type="non-terminal residue" evidence="1">
    <location>
        <position position="137"/>
    </location>
</feature>
<sequence>HYGQEAVISLTPVVTVPRFRESRQFTPQNIELFRLYLKAETWNDMYDKGDFNDKFNAFTDQILHYFEVCFPMKRCKAGSKPSLLKQNLTTQLCSLETMSFFYIPNRRIWMLLIRFVCNKNKRRMLSKRLFVNLNLRL</sequence>
<proteinExistence type="predicted"/>
<name>A0A1B6FDP4_9HEMI</name>
<dbReference type="EMBL" id="GECZ01021535">
    <property type="protein sequence ID" value="JAS48234.1"/>
    <property type="molecule type" value="Transcribed_RNA"/>
</dbReference>
<accession>A0A1B6FDP4</accession>